<organism evidence="3 4">
    <name type="scientific">Oceanobacter antarcticus</name>
    <dbReference type="NCBI Taxonomy" id="3133425"/>
    <lineage>
        <taxon>Bacteria</taxon>
        <taxon>Pseudomonadati</taxon>
        <taxon>Pseudomonadota</taxon>
        <taxon>Gammaproteobacteria</taxon>
        <taxon>Oceanospirillales</taxon>
        <taxon>Oceanospirillaceae</taxon>
        <taxon>Oceanobacter</taxon>
    </lineage>
</organism>
<dbReference type="InterPro" id="IPR021871">
    <property type="entry name" value="DUF3482"/>
</dbReference>
<evidence type="ECO:0000259" key="2">
    <source>
        <dbReference type="Pfam" id="PF01926"/>
    </source>
</evidence>
<dbReference type="EMBL" id="JBBKTX010000006">
    <property type="protein sequence ID" value="MFK4751982.1"/>
    <property type="molecule type" value="Genomic_DNA"/>
</dbReference>
<evidence type="ECO:0000256" key="1">
    <source>
        <dbReference type="ARBA" id="ARBA00022490"/>
    </source>
</evidence>
<feature type="domain" description="G" evidence="2">
    <location>
        <begin position="6"/>
        <end position="90"/>
    </location>
</feature>
<name>A0ABW8NGF3_9GAMM</name>
<dbReference type="SUPFAM" id="SSF52540">
    <property type="entry name" value="P-loop containing nucleoside triphosphate hydrolases"/>
    <property type="match status" value="2"/>
</dbReference>
<reference evidence="3 4" key="1">
    <citation type="submission" date="2024-03" db="EMBL/GenBank/DDBJ databases">
        <title>High-quality draft genome sequence of Oceanobacter sp. wDCs-4.</title>
        <authorList>
            <person name="Dong C."/>
        </authorList>
    </citation>
    <scope>NUCLEOTIDE SEQUENCE [LARGE SCALE GENOMIC DNA]</scope>
    <source>
        <strain evidence="4">wDCs-4</strain>
    </source>
</reference>
<dbReference type="InterPro" id="IPR006073">
    <property type="entry name" value="GTP-bd"/>
</dbReference>
<protein>
    <submittedName>
        <fullName evidence="3">DUF3482 domain-containing protein</fullName>
    </submittedName>
</protein>
<keyword evidence="1" id="KW-0963">Cytoplasm</keyword>
<dbReference type="InterPro" id="IPR027417">
    <property type="entry name" value="P-loop_NTPase"/>
</dbReference>
<dbReference type="Gene3D" id="3.40.50.300">
    <property type="entry name" value="P-loop containing nucleotide triphosphate hydrolases"/>
    <property type="match status" value="1"/>
</dbReference>
<gene>
    <name evidence="3" type="ORF">WG929_06120</name>
</gene>
<evidence type="ECO:0000313" key="4">
    <source>
        <dbReference type="Proteomes" id="UP001620597"/>
    </source>
</evidence>
<dbReference type="Proteomes" id="UP001620597">
    <property type="component" value="Unassembled WGS sequence"/>
</dbReference>
<keyword evidence="4" id="KW-1185">Reference proteome</keyword>
<evidence type="ECO:0000313" key="3">
    <source>
        <dbReference type="EMBL" id="MFK4751982.1"/>
    </source>
</evidence>
<dbReference type="PANTHER" id="PTHR42714:SF2">
    <property type="entry name" value="TRNA MODIFICATION GTPASE GTPBP3, MITOCHONDRIAL"/>
    <property type="match status" value="1"/>
</dbReference>
<dbReference type="Pfam" id="PF01926">
    <property type="entry name" value="MMR_HSR1"/>
    <property type="match status" value="1"/>
</dbReference>
<proteinExistence type="predicted"/>
<dbReference type="PANTHER" id="PTHR42714">
    <property type="entry name" value="TRNA MODIFICATION GTPASE GTPBP3"/>
    <property type="match status" value="1"/>
</dbReference>
<dbReference type="Pfam" id="PF11981">
    <property type="entry name" value="DUF3482"/>
    <property type="match status" value="1"/>
</dbReference>
<dbReference type="RefSeq" id="WP_416205330.1">
    <property type="nucleotide sequence ID" value="NZ_JBBKTX010000006.1"/>
</dbReference>
<accession>A0ABW8NGF3</accession>
<comment type="caution">
    <text evidence="3">The sequence shown here is derived from an EMBL/GenBank/DDBJ whole genome shotgun (WGS) entry which is preliminary data.</text>
</comment>
<sequence length="462" mass="50917">MAAPVFAVVGHPNKGKSSIVATLTRQDAIRISEISGTTTAAQAFELRVDGICHYRLIDTPGFQRPRQVLSWLQQHAPNAAQRKQAVQNFVAQQRCEPGSKFQDEIELLQPILAGAGIIYVVDGSLPYSPEFEAEMTILQWTGQPRMALINPIGGAAYVEEWQNALSQYFSVVRVFDPMTADRQKQFAVLSAFAELYEPWRPAIEATMAALTTYFDRIAAQGAMIVAEHMVQMISHVSEVRVPAEFVKTALEAQLKNQYQHRLRDIEASMQRQLQALFAHSHMRIHAQALSADYPDLFDSSHWYLYGLDRQKIVALSASAGAAAGAVLDVGVGGSSFMTGALAGGLLSGLASLAATWKPEKLNIKGIPVAGKTLTAGPARELTFIFVLLGRAIDFLEMILRRTHADRTVAELKTISLSERLNQLPKMEQVQLTRSLQKAAKGLNDKELLQLRDWILQLAQAVD</sequence>